<dbReference type="PROSITE" id="PS50213">
    <property type="entry name" value="FAS1"/>
    <property type="match status" value="2"/>
</dbReference>
<evidence type="ECO:0000256" key="1">
    <source>
        <dbReference type="SAM" id="MobiDB-lite"/>
    </source>
</evidence>
<dbReference type="EMBL" id="JARVKF010000330">
    <property type="protein sequence ID" value="KAK9419110.1"/>
    <property type="molecule type" value="Genomic_DNA"/>
</dbReference>
<dbReference type="InterPro" id="IPR050904">
    <property type="entry name" value="Adhesion/Biosynth-related"/>
</dbReference>
<feature type="domain" description="FAS1" evidence="2">
    <location>
        <begin position="171"/>
        <end position="295"/>
    </location>
</feature>
<organism evidence="3 4">
    <name type="scientific">Seiridium unicorne</name>
    <dbReference type="NCBI Taxonomy" id="138068"/>
    <lineage>
        <taxon>Eukaryota</taxon>
        <taxon>Fungi</taxon>
        <taxon>Dikarya</taxon>
        <taxon>Ascomycota</taxon>
        <taxon>Pezizomycotina</taxon>
        <taxon>Sordariomycetes</taxon>
        <taxon>Xylariomycetidae</taxon>
        <taxon>Amphisphaeriales</taxon>
        <taxon>Sporocadaceae</taxon>
        <taxon>Seiridium</taxon>
    </lineage>
</organism>
<dbReference type="Proteomes" id="UP001408356">
    <property type="component" value="Unassembled WGS sequence"/>
</dbReference>
<dbReference type="Pfam" id="PF02469">
    <property type="entry name" value="Fasciclin"/>
    <property type="match status" value="2"/>
</dbReference>
<dbReference type="PANTHER" id="PTHR10900:SF77">
    <property type="entry name" value="FI19380P1"/>
    <property type="match status" value="1"/>
</dbReference>
<evidence type="ECO:0000313" key="3">
    <source>
        <dbReference type="EMBL" id="KAK9419110.1"/>
    </source>
</evidence>
<accession>A0ABR2UWP6</accession>
<gene>
    <name evidence="3" type="ORF">SUNI508_01087</name>
</gene>
<reference evidence="3 4" key="1">
    <citation type="journal article" date="2024" name="J. Plant Pathol.">
        <title>Sequence and assembly of the genome of Seiridium unicorne, isolate CBS 538.82, causal agent of cypress canker disease.</title>
        <authorList>
            <person name="Scali E."/>
            <person name="Rocca G.D."/>
            <person name="Danti R."/>
            <person name="Garbelotto M."/>
            <person name="Barberini S."/>
            <person name="Baroncelli R."/>
            <person name="Emiliani G."/>
        </authorList>
    </citation>
    <scope>NUCLEOTIDE SEQUENCE [LARGE SCALE GENOMIC DNA]</scope>
    <source>
        <strain evidence="3 4">BM-138-508</strain>
    </source>
</reference>
<proteinExistence type="predicted"/>
<feature type="compositionally biased region" description="Low complexity" evidence="1">
    <location>
        <begin position="300"/>
        <end position="321"/>
    </location>
</feature>
<evidence type="ECO:0000313" key="4">
    <source>
        <dbReference type="Proteomes" id="UP001408356"/>
    </source>
</evidence>
<feature type="domain" description="FAS1" evidence="2">
    <location>
        <begin position="21"/>
        <end position="168"/>
    </location>
</feature>
<name>A0ABR2UWP6_9PEZI</name>
<keyword evidence="4" id="KW-1185">Reference proteome</keyword>
<dbReference type="Gene3D" id="2.30.180.10">
    <property type="entry name" value="FAS1 domain"/>
    <property type="match status" value="2"/>
</dbReference>
<protein>
    <submittedName>
        <fullName evidence="3">FAS1 domain-containing protein</fullName>
    </submittedName>
</protein>
<dbReference type="PANTHER" id="PTHR10900">
    <property type="entry name" value="PERIOSTIN-RELATED"/>
    <property type="match status" value="1"/>
</dbReference>
<feature type="region of interest" description="Disordered" evidence="1">
    <location>
        <begin position="298"/>
        <end position="321"/>
    </location>
</feature>
<dbReference type="InterPro" id="IPR000782">
    <property type="entry name" value="FAS1_domain"/>
</dbReference>
<dbReference type="SUPFAM" id="SSF82153">
    <property type="entry name" value="FAS1 domain"/>
    <property type="match status" value="2"/>
</dbReference>
<comment type="caution">
    <text evidence="3">The sequence shown here is derived from an EMBL/GenBank/DDBJ whole genome shotgun (WGS) entry which is preliminary data.</text>
</comment>
<sequence>MQLKRTLPLALASSVTAQSTTSLTDALGAQNSSLSTLNGILQSSGLGQRLSSLSNVTILAPNNDALNALLNQTGAAATLADNAALTALLNYHVLNGTQYADSIGNTSVFIPTYLTNETYANITGGQRVEARMSDNNVTFFSALKQNASVVTANLNFTGGVIHIIDGVLSIPENVTDTLSNANLTAAAGAIKAANLDVGSMRDVTIFAPNNDAFNAVGSVLANLSTEDLASTLGYHVIENNVAYSSGLQNSTLTTMNGKDVTISVINGTVFVNSAKVTVPDLLVSNGVVHVIDQVLNPGNTTATPDPTASSATPAYTSASSGTAGVPFTSGVATPTTTFPAATSGGSAATSTSNPGAPMKTAAVGAAALFGGAAMLANF</sequence>
<dbReference type="SMART" id="SM00554">
    <property type="entry name" value="FAS1"/>
    <property type="match status" value="2"/>
</dbReference>
<dbReference type="InterPro" id="IPR036378">
    <property type="entry name" value="FAS1_dom_sf"/>
</dbReference>
<evidence type="ECO:0000259" key="2">
    <source>
        <dbReference type="PROSITE" id="PS50213"/>
    </source>
</evidence>